<dbReference type="WBParaSite" id="SCUD_0001892901-mRNA-1">
    <property type="protein sequence ID" value="SCUD_0001892901-mRNA-1"/>
    <property type="gene ID" value="SCUD_0001892901"/>
</dbReference>
<accession>A0A183KV33</accession>
<protein>
    <submittedName>
        <fullName evidence="4">Rho-GAP domain-containing protein</fullName>
    </submittedName>
</protein>
<sequence>MSQKCQSTRSICNSICLPPLPTNQHGHLGLRDHVDLPLCLALCHLQLSEAIEKVPEDKRMPDVKELKSILDEIDTFLVSGKDPQPNWWHKTTMNNNDNNTNHSSNKTTTPIKNNTPTRRTTAKTISENINNEPKSNLKSLCFQSNRNKSISNDAYIYECTNNESKSIMNTPSSVNKSINLSDDDDDDGATISALNSSVTSFISPKQIVFPEKKDSHHDSKEQQIKITLDDLDFADDLTRLSHAQQQMQKKTTSVAAASAAPDSNIKFVVSKGKHKNSCMQERVARCDSIEIIKIPHSNNHNNSMDTNNEQIYDILNPTDSHVALPIDSNASKKVIESNHDFSSITQRDNRRRVQSTRKTQEPIIIHQNTIDTDNNVCINNTLQKSSVIDHQQLSNHIASIDICSDIINPEQTEHSEFSPIYLGNSSSSGYLTISSHGNILNYPAIEQKPTIVDPIIVSTSDSDIIMTSLSTTTTTDISSMNNLVYTCHSLKQSSSIDSSDFQNQMTIVDDTNHSLGMCNLQPKKTSQNSVRRHTYVNLSNDTHETDRLIDALKDNHSNYKINNQVNDIELDKRNWAPPMYISNEQRNKRITLTYPTSYEHVNSPTESINYTTDQNTLNYYGQENVNFTDPFKFSPSEQELGQNSTLQTEIQRIKFIPSNTSHTIGAIPNKRTALFSSE</sequence>
<evidence type="ECO:0000313" key="2">
    <source>
        <dbReference type="EMBL" id="VDP67488.1"/>
    </source>
</evidence>
<dbReference type="Proteomes" id="UP000279833">
    <property type="component" value="Unassembled WGS sequence"/>
</dbReference>
<reference evidence="4" key="1">
    <citation type="submission" date="2016-06" db="UniProtKB">
        <authorList>
            <consortium name="WormBaseParasite"/>
        </authorList>
    </citation>
    <scope>IDENTIFICATION</scope>
</reference>
<feature type="region of interest" description="Disordered" evidence="1">
    <location>
        <begin position="94"/>
        <end position="117"/>
    </location>
</feature>
<dbReference type="AlphaFoldDB" id="A0A183KV33"/>
<keyword evidence="3" id="KW-1185">Reference proteome</keyword>
<evidence type="ECO:0000256" key="1">
    <source>
        <dbReference type="SAM" id="MobiDB-lite"/>
    </source>
</evidence>
<dbReference type="STRING" id="6186.A0A183KV33"/>
<dbReference type="EMBL" id="UZAK01041735">
    <property type="protein sequence ID" value="VDP67488.1"/>
    <property type="molecule type" value="Genomic_DNA"/>
</dbReference>
<evidence type="ECO:0000313" key="3">
    <source>
        <dbReference type="Proteomes" id="UP000279833"/>
    </source>
</evidence>
<evidence type="ECO:0000313" key="4">
    <source>
        <dbReference type="WBParaSite" id="SCUD_0001892901-mRNA-1"/>
    </source>
</evidence>
<gene>
    <name evidence="2" type="ORF">SCUD_LOCUS18927</name>
</gene>
<proteinExistence type="predicted"/>
<reference evidence="2 3" key="2">
    <citation type="submission" date="2018-11" db="EMBL/GenBank/DDBJ databases">
        <authorList>
            <consortium name="Pathogen Informatics"/>
        </authorList>
    </citation>
    <scope>NUCLEOTIDE SEQUENCE [LARGE SCALE GENOMIC DNA]</scope>
    <source>
        <strain evidence="2">Dakar</strain>
        <strain evidence="3">Dakar, Senegal</strain>
    </source>
</reference>
<name>A0A183KV33_9TREM</name>
<organism evidence="4">
    <name type="scientific">Schistosoma curassoni</name>
    <dbReference type="NCBI Taxonomy" id="6186"/>
    <lineage>
        <taxon>Eukaryota</taxon>
        <taxon>Metazoa</taxon>
        <taxon>Spiralia</taxon>
        <taxon>Lophotrochozoa</taxon>
        <taxon>Platyhelminthes</taxon>
        <taxon>Trematoda</taxon>
        <taxon>Digenea</taxon>
        <taxon>Strigeidida</taxon>
        <taxon>Schistosomatoidea</taxon>
        <taxon>Schistosomatidae</taxon>
        <taxon>Schistosoma</taxon>
    </lineage>
</organism>